<accession>A0A0D2C3W8</accession>
<gene>
    <name evidence="4" type="ORF">PV07_10839</name>
</gene>
<dbReference type="Gene3D" id="2.60.120.330">
    <property type="entry name" value="B-lactam Antibiotic, Isopenicillin N Synthase, Chain"/>
    <property type="match status" value="1"/>
</dbReference>
<dbReference type="EMBL" id="KN847045">
    <property type="protein sequence ID" value="KIW25180.1"/>
    <property type="molecule type" value="Genomic_DNA"/>
</dbReference>
<evidence type="ECO:0000256" key="2">
    <source>
        <dbReference type="RuleBase" id="RU003682"/>
    </source>
</evidence>
<dbReference type="InterPro" id="IPR044861">
    <property type="entry name" value="IPNS-like_FE2OG_OXY"/>
</dbReference>
<dbReference type="STRING" id="569365.A0A0D2C3W8"/>
<dbReference type="HOGENOM" id="CLU_010119_6_1_1"/>
<dbReference type="Pfam" id="PF03171">
    <property type="entry name" value="2OG-FeII_Oxy"/>
    <property type="match status" value="1"/>
</dbReference>
<sequence>MAKAEIPVISFEPFLKGDSEQRKAVADQIYRAFHDIGFLYLKDSGILQGRVDSIFTLARQFFDLPLDFKKRYTIRDPAENQGYSPKLAGDHRESYEHRRFTNELCPTSQELTDHNPEIANFQVIMDEFYKECFALSEQVLKCLALSLGLPGGEHYFDSMMERSDPQLRIMHYPPVPAASVTASRGADDAGEKRAKPHCDYGFCTLLFQDGVGGLEVDPFHTGNYIAAKPIPGTVLINIGDLLHRLLNGRVKSTLHRVVAPAVEVADESGMLPSRYSIPFFVHPDERANINPIVLSDQEEQLYKGVNAGIWRAWRTSRFYNVPEKEKYFLDQLGIAHELVRTAIIN</sequence>
<evidence type="ECO:0000256" key="1">
    <source>
        <dbReference type="ARBA" id="ARBA00008056"/>
    </source>
</evidence>
<dbReference type="VEuPathDB" id="FungiDB:PV07_10839"/>
<keyword evidence="2" id="KW-0560">Oxidoreductase</keyword>
<dbReference type="InterPro" id="IPR026992">
    <property type="entry name" value="DIOX_N"/>
</dbReference>
<evidence type="ECO:0000259" key="3">
    <source>
        <dbReference type="PROSITE" id="PS51471"/>
    </source>
</evidence>
<keyword evidence="2" id="KW-0479">Metal-binding</keyword>
<dbReference type="InterPro" id="IPR005123">
    <property type="entry name" value="Oxoglu/Fe-dep_dioxygenase_dom"/>
</dbReference>
<dbReference type="OrthoDB" id="288590at2759"/>
<proteinExistence type="inferred from homology"/>
<keyword evidence="2" id="KW-0408">Iron</keyword>
<dbReference type="GeneID" id="27350033"/>
<dbReference type="InterPro" id="IPR027443">
    <property type="entry name" value="IPNS-like_sf"/>
</dbReference>
<dbReference type="AlphaFoldDB" id="A0A0D2C3W8"/>
<dbReference type="GO" id="GO:0044283">
    <property type="term" value="P:small molecule biosynthetic process"/>
    <property type="evidence" value="ECO:0007669"/>
    <property type="project" value="UniProtKB-ARBA"/>
</dbReference>
<name>A0A0D2C3W8_9EURO</name>
<dbReference type="Proteomes" id="UP000054466">
    <property type="component" value="Unassembled WGS sequence"/>
</dbReference>
<dbReference type="PROSITE" id="PS51471">
    <property type="entry name" value="FE2OG_OXY"/>
    <property type="match status" value="1"/>
</dbReference>
<dbReference type="InterPro" id="IPR050231">
    <property type="entry name" value="Iron_ascorbate_oxido_reductase"/>
</dbReference>
<protein>
    <recommendedName>
        <fullName evidence="3">Fe2OG dioxygenase domain-containing protein</fullName>
    </recommendedName>
</protein>
<feature type="domain" description="Fe2OG dioxygenase" evidence="3">
    <location>
        <begin position="162"/>
        <end position="283"/>
    </location>
</feature>
<dbReference type="SUPFAM" id="SSF51197">
    <property type="entry name" value="Clavaminate synthase-like"/>
    <property type="match status" value="1"/>
</dbReference>
<evidence type="ECO:0000313" key="4">
    <source>
        <dbReference type="EMBL" id="KIW25180.1"/>
    </source>
</evidence>
<organism evidence="4 5">
    <name type="scientific">Cladophialophora immunda</name>
    <dbReference type="NCBI Taxonomy" id="569365"/>
    <lineage>
        <taxon>Eukaryota</taxon>
        <taxon>Fungi</taxon>
        <taxon>Dikarya</taxon>
        <taxon>Ascomycota</taxon>
        <taxon>Pezizomycotina</taxon>
        <taxon>Eurotiomycetes</taxon>
        <taxon>Chaetothyriomycetidae</taxon>
        <taxon>Chaetothyriales</taxon>
        <taxon>Herpotrichiellaceae</taxon>
        <taxon>Cladophialophora</taxon>
    </lineage>
</organism>
<evidence type="ECO:0000313" key="5">
    <source>
        <dbReference type="Proteomes" id="UP000054466"/>
    </source>
</evidence>
<keyword evidence="5" id="KW-1185">Reference proteome</keyword>
<dbReference type="PANTHER" id="PTHR47990">
    <property type="entry name" value="2-OXOGLUTARATE (2OG) AND FE(II)-DEPENDENT OXYGENASE SUPERFAMILY PROTEIN-RELATED"/>
    <property type="match status" value="1"/>
</dbReference>
<dbReference type="GO" id="GO:0046872">
    <property type="term" value="F:metal ion binding"/>
    <property type="evidence" value="ECO:0007669"/>
    <property type="project" value="UniProtKB-KW"/>
</dbReference>
<dbReference type="RefSeq" id="XP_016245396.1">
    <property type="nucleotide sequence ID" value="XM_016398205.1"/>
</dbReference>
<reference evidence="4 5" key="1">
    <citation type="submission" date="2015-01" db="EMBL/GenBank/DDBJ databases">
        <title>The Genome Sequence of Cladophialophora immunda CBS83496.</title>
        <authorList>
            <consortium name="The Broad Institute Genomics Platform"/>
            <person name="Cuomo C."/>
            <person name="de Hoog S."/>
            <person name="Gorbushina A."/>
            <person name="Stielow B."/>
            <person name="Teixiera M."/>
            <person name="Abouelleil A."/>
            <person name="Chapman S.B."/>
            <person name="Priest M."/>
            <person name="Young S.K."/>
            <person name="Wortman J."/>
            <person name="Nusbaum C."/>
            <person name="Birren B."/>
        </authorList>
    </citation>
    <scope>NUCLEOTIDE SEQUENCE [LARGE SCALE GENOMIC DNA]</scope>
    <source>
        <strain evidence="4 5">CBS 83496</strain>
    </source>
</reference>
<dbReference type="GO" id="GO:0016491">
    <property type="term" value="F:oxidoreductase activity"/>
    <property type="evidence" value="ECO:0007669"/>
    <property type="project" value="UniProtKB-KW"/>
</dbReference>
<dbReference type="Pfam" id="PF14226">
    <property type="entry name" value="DIOX_N"/>
    <property type="match status" value="1"/>
</dbReference>
<comment type="similarity">
    <text evidence="1 2">Belongs to the iron/ascorbate-dependent oxidoreductase family.</text>
</comment>